<dbReference type="GO" id="GO:0016020">
    <property type="term" value="C:membrane"/>
    <property type="evidence" value="ECO:0007669"/>
    <property type="project" value="TreeGrafter"/>
</dbReference>
<proteinExistence type="predicted"/>
<dbReference type="PANTHER" id="PTHR10587:SF80">
    <property type="entry name" value="CHITOOLIGOSACCHARIDE DEACETYLASE"/>
    <property type="match status" value="1"/>
</dbReference>
<dbReference type="EMBL" id="CP082237">
    <property type="protein sequence ID" value="QZT32975.1"/>
    <property type="molecule type" value="Genomic_DNA"/>
</dbReference>
<keyword evidence="1" id="KW-1133">Transmembrane helix</keyword>
<evidence type="ECO:0000313" key="4">
    <source>
        <dbReference type="EMBL" id="QZT32975.1"/>
    </source>
</evidence>
<dbReference type="Proteomes" id="UP000010716">
    <property type="component" value="Unassembled WGS sequence"/>
</dbReference>
<dbReference type="KEGG" id="cthu:HUR95_11610"/>
<dbReference type="InterPro" id="IPR011330">
    <property type="entry name" value="Glyco_hydro/deAcase_b/a-brl"/>
</dbReference>
<dbReference type="GO" id="GO:0016810">
    <property type="term" value="F:hydrolase activity, acting on carbon-nitrogen (but not peptide) bonds"/>
    <property type="evidence" value="ECO:0007669"/>
    <property type="project" value="InterPro"/>
</dbReference>
<dbReference type="PROSITE" id="PS51677">
    <property type="entry name" value="NODB"/>
    <property type="match status" value="1"/>
</dbReference>
<dbReference type="InterPro" id="IPR002509">
    <property type="entry name" value="NODB_dom"/>
</dbReference>
<evidence type="ECO:0000256" key="1">
    <source>
        <dbReference type="SAM" id="Phobius"/>
    </source>
</evidence>
<dbReference type="eggNOG" id="COG0726">
    <property type="taxonomic scope" value="Bacteria"/>
</dbReference>
<dbReference type="PANTHER" id="PTHR10587">
    <property type="entry name" value="GLYCOSYL TRANSFERASE-RELATED"/>
    <property type="match status" value="1"/>
</dbReference>
<name>F5L9T5_CALTT</name>
<dbReference type="OrthoDB" id="9812065at2"/>
<keyword evidence="1" id="KW-0472">Membrane</keyword>
<dbReference type="GO" id="GO:0005975">
    <property type="term" value="P:carbohydrate metabolic process"/>
    <property type="evidence" value="ECO:0007669"/>
    <property type="project" value="InterPro"/>
</dbReference>
<dbReference type="AlphaFoldDB" id="F5L9T5"/>
<gene>
    <name evidence="3" type="ORF">CathTA2_2590</name>
    <name evidence="4" type="ORF">HUR95_11610</name>
</gene>
<dbReference type="Proteomes" id="UP000825179">
    <property type="component" value="Chromosome"/>
</dbReference>
<dbReference type="CDD" id="cd10950">
    <property type="entry name" value="CE4_BsYlxY_like"/>
    <property type="match status" value="1"/>
</dbReference>
<evidence type="ECO:0000313" key="3">
    <source>
        <dbReference type="EMBL" id="EGL81934.1"/>
    </source>
</evidence>
<feature type="domain" description="NodB homology" evidence="2">
    <location>
        <begin position="156"/>
        <end position="331"/>
    </location>
</feature>
<organism evidence="3 5">
    <name type="scientific">Caldalkalibacillus thermarum (strain TA2.A1)</name>
    <dbReference type="NCBI Taxonomy" id="986075"/>
    <lineage>
        <taxon>Bacteria</taxon>
        <taxon>Bacillati</taxon>
        <taxon>Bacillota</taxon>
        <taxon>Bacilli</taxon>
        <taxon>Bacillales</taxon>
        <taxon>Bacillaceae</taxon>
        <taxon>Caldalkalibacillus</taxon>
    </lineage>
</organism>
<dbReference type="Gene3D" id="3.20.20.370">
    <property type="entry name" value="Glycoside hydrolase/deacetylase"/>
    <property type="match status" value="1"/>
</dbReference>
<keyword evidence="6" id="KW-1185">Reference proteome</keyword>
<dbReference type="Pfam" id="PF01522">
    <property type="entry name" value="Polysacc_deac_1"/>
    <property type="match status" value="1"/>
</dbReference>
<dbReference type="SUPFAM" id="SSF88713">
    <property type="entry name" value="Glycoside hydrolase/deacetylase"/>
    <property type="match status" value="1"/>
</dbReference>
<protein>
    <submittedName>
        <fullName evidence="3 4">Polysaccharide deacetylase</fullName>
    </submittedName>
</protein>
<reference evidence="3 5" key="1">
    <citation type="journal article" date="2011" name="J. Bacteriol.">
        <title>Draft genome sequence of the thermoalkaliphilic Caldalkalibacillus thermarum strain TA2.A1.</title>
        <authorList>
            <person name="Kalamorz F."/>
            <person name="Keis S."/>
            <person name="McMillan D.G."/>
            <person name="Olsson K."/>
            <person name="Stanton J.A."/>
            <person name="Stockwell P."/>
            <person name="Black M.A."/>
            <person name="Klingeman D.M."/>
            <person name="Land M.L."/>
            <person name="Han C.S."/>
            <person name="Martin S.L."/>
            <person name="Becher S.A."/>
            <person name="Peddie C.J."/>
            <person name="Morgan H.W."/>
            <person name="Matthies D."/>
            <person name="Preiss L."/>
            <person name="Meier T."/>
            <person name="Brown S.D."/>
            <person name="Cook G.M."/>
        </authorList>
    </citation>
    <scope>NUCLEOTIDE SEQUENCE [LARGE SCALE GENOMIC DNA]</scope>
    <source>
        <strain evidence="3 5">TA2.A1</strain>
    </source>
</reference>
<reference evidence="4 6" key="2">
    <citation type="journal article" date="2020" name="Extremophiles">
        <title>Genomic analysis of Caldalkalibacillus thermarum TA2.A1 reveals aerobic alkaliphilic metabolism and evolutionary hallmarks linking alkaliphilic bacteria and plant life.</title>
        <authorList>
            <person name="de Jong S.I."/>
            <person name="van den Broek M.A."/>
            <person name="Merkel A.Y."/>
            <person name="de la Torre Cortes P."/>
            <person name="Kalamorz F."/>
            <person name="Cook G.M."/>
            <person name="van Loosdrecht M.C.M."/>
            <person name="McMillan D.G.G."/>
        </authorList>
    </citation>
    <scope>NUCLEOTIDE SEQUENCE [LARGE SCALE GENOMIC DNA]</scope>
    <source>
        <strain evidence="4 6">TA2.A1</strain>
    </source>
</reference>
<keyword evidence="1" id="KW-0812">Transmembrane</keyword>
<accession>F5L9T5</accession>
<evidence type="ECO:0000259" key="2">
    <source>
        <dbReference type="PROSITE" id="PS51677"/>
    </source>
</evidence>
<sequence>MSNSKTGLYFLTVMCYGLTILIVMVLINTHSVQSYIHTLKNPHVETIARPAANPKLAGQEGADEINQVPGQDVLLSEIKELSKKINEKPVNARIDRVWKAIPGYNGLEVDIDKSYHLAKQAGKVQLEHLVIKEVEPEVGLEDLPPAPIYRGNPQKPMVAFMVNVAWGTEYLPDMLDIFDDYQVKATFFLDGKWLSRNKEVAQELIKRGHELGNHAYSHPDMRRLSIAEIQEEISKTEALIQELGVNSHYFAPPAGTYDDRVVKVAREFNMHTVMWTLDTVDWKEPSPAEITARIVPYLENGALILMHPTASTVQALPNLIEGALQKELRAGTVSEVLSPERTMAIVRVE</sequence>
<reference evidence="4" key="3">
    <citation type="submission" date="2021-08" db="EMBL/GenBank/DDBJ databases">
        <authorList>
            <person name="de Jong S."/>
            <person name="van den Broek M."/>
            <person name="Merkel A."/>
            <person name="de la Torre Cortes P."/>
            <person name="Kalamorz F."/>
            <person name="Cook G."/>
            <person name="van Loosdrecht M."/>
            <person name="McMillan D."/>
        </authorList>
    </citation>
    <scope>NUCLEOTIDE SEQUENCE</scope>
    <source>
        <strain evidence="4">TA2.A1</strain>
    </source>
</reference>
<dbReference type="RefSeq" id="WP_007505984.1">
    <property type="nucleotide sequence ID" value="NZ_AFCE01000159.1"/>
</dbReference>
<evidence type="ECO:0000313" key="5">
    <source>
        <dbReference type="Proteomes" id="UP000010716"/>
    </source>
</evidence>
<evidence type="ECO:0000313" key="6">
    <source>
        <dbReference type="Proteomes" id="UP000825179"/>
    </source>
</evidence>
<dbReference type="EMBL" id="AFCE01000159">
    <property type="protein sequence ID" value="EGL81934.1"/>
    <property type="molecule type" value="Genomic_DNA"/>
</dbReference>
<dbReference type="InterPro" id="IPR050248">
    <property type="entry name" value="Polysacc_deacetylase_ArnD"/>
</dbReference>
<feature type="transmembrane region" description="Helical" evidence="1">
    <location>
        <begin position="7"/>
        <end position="27"/>
    </location>
</feature>